<comment type="caution">
    <text evidence="7">The sequence shown here is derived from an EMBL/GenBank/DDBJ whole genome shotgun (WGS) entry which is preliminary data.</text>
</comment>
<evidence type="ECO:0000256" key="5">
    <source>
        <dbReference type="ARBA" id="ARBA00023136"/>
    </source>
</evidence>
<feature type="transmembrane region" description="Helical" evidence="6">
    <location>
        <begin position="29"/>
        <end position="51"/>
    </location>
</feature>
<feature type="transmembrane region" description="Helical" evidence="6">
    <location>
        <begin position="103"/>
        <end position="121"/>
    </location>
</feature>
<feature type="transmembrane region" description="Helical" evidence="6">
    <location>
        <begin position="128"/>
        <end position="153"/>
    </location>
</feature>
<keyword evidence="2" id="KW-1003">Cell membrane</keyword>
<dbReference type="EMBL" id="QPJM01000010">
    <property type="protein sequence ID" value="RCW81598.1"/>
    <property type="molecule type" value="Genomic_DNA"/>
</dbReference>
<feature type="transmembrane region" description="Helical" evidence="6">
    <location>
        <begin position="63"/>
        <end position="83"/>
    </location>
</feature>
<name>A0A368YPX4_9HYPH</name>
<feature type="transmembrane region" description="Helical" evidence="6">
    <location>
        <begin position="178"/>
        <end position="205"/>
    </location>
</feature>
<gene>
    <name evidence="7" type="ORF">C7476_110152</name>
</gene>
<organism evidence="7 8">
    <name type="scientific">Phyllobacterium bourgognense</name>
    <dbReference type="NCBI Taxonomy" id="314236"/>
    <lineage>
        <taxon>Bacteria</taxon>
        <taxon>Pseudomonadati</taxon>
        <taxon>Pseudomonadota</taxon>
        <taxon>Alphaproteobacteria</taxon>
        <taxon>Hyphomicrobiales</taxon>
        <taxon>Phyllobacteriaceae</taxon>
        <taxon>Phyllobacterium</taxon>
    </lineage>
</organism>
<dbReference type="Pfam" id="PF09678">
    <property type="entry name" value="Caa3_CtaG"/>
    <property type="match status" value="1"/>
</dbReference>
<dbReference type="RefSeq" id="WP_245426401.1">
    <property type="nucleotide sequence ID" value="NZ_QPJM01000010.1"/>
</dbReference>
<accession>A0A368YPX4</accession>
<evidence type="ECO:0000256" key="6">
    <source>
        <dbReference type="SAM" id="Phobius"/>
    </source>
</evidence>
<reference evidence="7 8" key="1">
    <citation type="submission" date="2018-07" db="EMBL/GenBank/DDBJ databases">
        <title>Genomic Encyclopedia of Type Strains, Phase III (KMG-III): the genomes of soil and plant-associated and newly described type strains.</title>
        <authorList>
            <person name="Whitman W."/>
        </authorList>
    </citation>
    <scope>NUCLEOTIDE SEQUENCE [LARGE SCALE GENOMIC DNA]</scope>
    <source>
        <strain evidence="7 8">31-25a</strain>
    </source>
</reference>
<protein>
    <submittedName>
        <fullName evidence="7">Putative membrane protein</fullName>
    </submittedName>
</protein>
<sequence>MKETASLAAGLIVLAMAWSGPLAVVSQPGFSFQMLTHMLVIAVASPLLAVYLRPVLQARASPIVIATIAFVSSLADFIVIWAWHVPVLHDYARYNSLVLLVEQASFLFIGVVVWTFALATYQTARRTAGLVGAGVLFFTSMHMTLLGALLALASRPLYGSCLDGAKALNMSVQEDQQLGGVVMLVMGGLIYLGVGLALAGASIGANDDLSLRKKEGS</sequence>
<evidence type="ECO:0000256" key="4">
    <source>
        <dbReference type="ARBA" id="ARBA00022989"/>
    </source>
</evidence>
<comment type="subcellular location">
    <subcellularLocation>
        <location evidence="1">Cell membrane</location>
        <topology evidence="1">Multi-pass membrane protein</topology>
    </subcellularLocation>
</comment>
<keyword evidence="3 6" id="KW-0812">Transmembrane</keyword>
<evidence type="ECO:0000256" key="2">
    <source>
        <dbReference type="ARBA" id="ARBA00022475"/>
    </source>
</evidence>
<dbReference type="GO" id="GO:0005886">
    <property type="term" value="C:plasma membrane"/>
    <property type="evidence" value="ECO:0007669"/>
    <property type="project" value="UniProtKB-SubCell"/>
</dbReference>
<keyword evidence="5 6" id="KW-0472">Membrane</keyword>
<dbReference type="InterPro" id="IPR019108">
    <property type="entry name" value="Caa3_assmbl_CtaG-rel"/>
</dbReference>
<dbReference type="Proteomes" id="UP000253324">
    <property type="component" value="Unassembled WGS sequence"/>
</dbReference>
<keyword evidence="4 6" id="KW-1133">Transmembrane helix</keyword>
<proteinExistence type="predicted"/>
<evidence type="ECO:0000256" key="3">
    <source>
        <dbReference type="ARBA" id="ARBA00022692"/>
    </source>
</evidence>
<evidence type="ECO:0000313" key="7">
    <source>
        <dbReference type="EMBL" id="RCW81598.1"/>
    </source>
</evidence>
<evidence type="ECO:0000256" key="1">
    <source>
        <dbReference type="ARBA" id="ARBA00004651"/>
    </source>
</evidence>
<keyword evidence="8" id="KW-1185">Reference proteome</keyword>
<dbReference type="AlphaFoldDB" id="A0A368YPX4"/>
<evidence type="ECO:0000313" key="8">
    <source>
        <dbReference type="Proteomes" id="UP000253324"/>
    </source>
</evidence>